<organism evidence="2 3">
    <name type="scientific">Trinickia fusca</name>
    <dbReference type="NCBI Taxonomy" id="2419777"/>
    <lineage>
        <taxon>Bacteria</taxon>
        <taxon>Pseudomonadati</taxon>
        <taxon>Pseudomonadota</taxon>
        <taxon>Betaproteobacteria</taxon>
        <taxon>Burkholderiales</taxon>
        <taxon>Burkholderiaceae</taxon>
        <taxon>Trinickia</taxon>
    </lineage>
</organism>
<name>A0A494X1H3_9BURK</name>
<keyword evidence="1" id="KW-0472">Membrane</keyword>
<comment type="caution">
    <text evidence="2">The sequence shown here is derived from an EMBL/GenBank/DDBJ whole genome shotgun (WGS) entry which is preliminary data.</text>
</comment>
<dbReference type="InterPro" id="IPR041916">
    <property type="entry name" value="Anti_sigma_zinc_sf"/>
</dbReference>
<accession>A0A494X1H3</accession>
<evidence type="ECO:0000313" key="3">
    <source>
        <dbReference type="Proteomes" id="UP000280434"/>
    </source>
</evidence>
<keyword evidence="1" id="KW-1133">Transmembrane helix</keyword>
<keyword evidence="3" id="KW-1185">Reference proteome</keyword>
<gene>
    <name evidence="2" type="ORF">D7S89_23615</name>
</gene>
<dbReference type="RefSeq" id="WP_121281282.1">
    <property type="nucleotide sequence ID" value="NZ_RBZV01000014.1"/>
</dbReference>
<feature type="transmembrane region" description="Helical" evidence="1">
    <location>
        <begin position="91"/>
        <end position="111"/>
    </location>
</feature>
<reference evidence="2 3" key="1">
    <citation type="submission" date="2018-10" db="EMBL/GenBank/DDBJ databases">
        <title>Paraburkholderia sp. 7MK8-2, isolated from soil.</title>
        <authorList>
            <person name="Gao Z.-H."/>
            <person name="Qiu L.-H."/>
        </authorList>
    </citation>
    <scope>NUCLEOTIDE SEQUENCE [LARGE SCALE GENOMIC DNA]</scope>
    <source>
        <strain evidence="2 3">7MK8-2</strain>
    </source>
</reference>
<evidence type="ECO:0000256" key="1">
    <source>
        <dbReference type="SAM" id="Phobius"/>
    </source>
</evidence>
<dbReference type="AlphaFoldDB" id="A0A494X1H3"/>
<dbReference type="OrthoDB" id="9152892at2"/>
<dbReference type="Proteomes" id="UP000280434">
    <property type="component" value="Unassembled WGS sequence"/>
</dbReference>
<sequence>MTRDQDDDCEDSMPIDLTTLGAFVDNELPAAQSAQVRAHLEHDGEARARAQSWQALTGALRTLCEAHEHEHSPTSPVIVVRKRSSMPHRMALAACWAVVGAGLGVALGTFAPRWLPGSAEPAAFARRADIAYAVYAPEERHPVEVAASEESHLRAWLSKRLERPVSIPSLSEYGYTLVGGRLLPGETGPAAQIMYENADGARLTLYVTNTPPNEAAVQLLRDGNRRTFYWVIDRTGYALSGSIAEPKLRAIAVDMCSELGGRPDAWK</sequence>
<proteinExistence type="predicted"/>
<evidence type="ECO:0000313" key="2">
    <source>
        <dbReference type="EMBL" id="RKP44192.1"/>
    </source>
</evidence>
<protein>
    <submittedName>
        <fullName evidence="2">Anti-sigma factor</fullName>
    </submittedName>
</protein>
<keyword evidence="1" id="KW-0812">Transmembrane</keyword>
<dbReference type="Gene3D" id="1.10.10.1320">
    <property type="entry name" value="Anti-sigma factor, zinc-finger domain"/>
    <property type="match status" value="1"/>
</dbReference>
<dbReference type="EMBL" id="RBZV01000014">
    <property type="protein sequence ID" value="RKP44192.1"/>
    <property type="molecule type" value="Genomic_DNA"/>
</dbReference>